<comment type="caution">
    <text evidence="1">The sequence shown here is derived from an EMBL/GenBank/DDBJ whole genome shotgun (WGS) entry which is preliminary data.</text>
</comment>
<organism evidence="1 2">
    <name type="scientific">Dactylosporangium cerinum</name>
    <dbReference type="NCBI Taxonomy" id="1434730"/>
    <lineage>
        <taxon>Bacteria</taxon>
        <taxon>Bacillati</taxon>
        <taxon>Actinomycetota</taxon>
        <taxon>Actinomycetes</taxon>
        <taxon>Micromonosporales</taxon>
        <taxon>Micromonosporaceae</taxon>
        <taxon>Dactylosporangium</taxon>
    </lineage>
</organism>
<sequence>MDEDRQVRRIRPYYWGAIYLMDTACQEAFDIGFDGDGPVFSTASHIAIAVTHAGTVDEGEADVTLLVRVEPGRVDGMPHEVAFDVPSGLLYVGDADGSDDIPLDPPGRWLLQVAVDDPREARHIEIVASPL</sequence>
<accession>A0ABV9W8Y0</accession>
<name>A0ABV9W8Y0_9ACTN</name>
<reference evidence="2" key="1">
    <citation type="journal article" date="2019" name="Int. J. Syst. Evol. Microbiol.">
        <title>The Global Catalogue of Microorganisms (GCM) 10K type strain sequencing project: providing services to taxonomists for standard genome sequencing and annotation.</title>
        <authorList>
            <consortium name="The Broad Institute Genomics Platform"/>
            <consortium name="The Broad Institute Genome Sequencing Center for Infectious Disease"/>
            <person name="Wu L."/>
            <person name="Ma J."/>
        </authorList>
    </citation>
    <scope>NUCLEOTIDE SEQUENCE [LARGE SCALE GENOMIC DNA]</scope>
    <source>
        <strain evidence="2">CGMCC 4.7152</strain>
    </source>
</reference>
<gene>
    <name evidence="1" type="ORF">ACFPIJ_39065</name>
</gene>
<dbReference type="Proteomes" id="UP001595912">
    <property type="component" value="Unassembled WGS sequence"/>
</dbReference>
<proteinExistence type="predicted"/>
<evidence type="ECO:0000313" key="1">
    <source>
        <dbReference type="EMBL" id="MFC5003812.1"/>
    </source>
</evidence>
<dbReference type="EMBL" id="JBHSIU010000054">
    <property type="protein sequence ID" value="MFC5003812.1"/>
    <property type="molecule type" value="Genomic_DNA"/>
</dbReference>
<evidence type="ECO:0000313" key="2">
    <source>
        <dbReference type="Proteomes" id="UP001595912"/>
    </source>
</evidence>
<dbReference type="RefSeq" id="WP_380123110.1">
    <property type="nucleotide sequence ID" value="NZ_JBHSIU010000054.1"/>
</dbReference>
<protein>
    <submittedName>
        <fullName evidence="1">Uncharacterized protein</fullName>
    </submittedName>
</protein>
<keyword evidence="2" id="KW-1185">Reference proteome</keyword>